<evidence type="ECO:0000256" key="6">
    <source>
        <dbReference type="ARBA" id="ARBA00022777"/>
    </source>
</evidence>
<feature type="region of interest" description="Disordered" evidence="9">
    <location>
        <begin position="374"/>
        <end position="423"/>
    </location>
</feature>
<dbReference type="InterPro" id="IPR050482">
    <property type="entry name" value="Sensor_HK_TwoCompSys"/>
</dbReference>
<feature type="transmembrane region" description="Helical" evidence="10">
    <location>
        <begin position="99"/>
        <end position="117"/>
    </location>
</feature>
<proteinExistence type="predicted"/>
<protein>
    <recommendedName>
        <fullName evidence="2">histidine kinase</fullName>
        <ecNumber evidence="2">2.7.13.3</ecNumber>
    </recommendedName>
</protein>
<dbReference type="Proteomes" id="UP001589890">
    <property type="component" value="Unassembled WGS sequence"/>
</dbReference>
<feature type="compositionally biased region" description="Basic and acidic residues" evidence="9">
    <location>
        <begin position="403"/>
        <end position="423"/>
    </location>
</feature>
<comment type="catalytic activity">
    <reaction evidence="1">
        <text>ATP + protein L-histidine = ADP + protein N-phospho-L-histidine.</text>
        <dbReference type="EC" id="2.7.13.3"/>
    </reaction>
</comment>
<keyword evidence="10" id="KW-0812">Transmembrane</keyword>
<dbReference type="SUPFAM" id="SSF55874">
    <property type="entry name" value="ATPase domain of HSP90 chaperone/DNA topoisomerase II/histidine kinase"/>
    <property type="match status" value="1"/>
</dbReference>
<evidence type="ECO:0000256" key="8">
    <source>
        <dbReference type="ARBA" id="ARBA00023012"/>
    </source>
</evidence>
<keyword evidence="10" id="KW-1133">Transmembrane helix</keyword>
<feature type="transmembrane region" description="Helical" evidence="10">
    <location>
        <begin position="66"/>
        <end position="93"/>
    </location>
</feature>
<organism evidence="12 13">
    <name type="scientific">Kribbella deserti</name>
    <dbReference type="NCBI Taxonomy" id="1926257"/>
    <lineage>
        <taxon>Bacteria</taxon>
        <taxon>Bacillati</taxon>
        <taxon>Actinomycetota</taxon>
        <taxon>Actinomycetes</taxon>
        <taxon>Propionibacteriales</taxon>
        <taxon>Kribbellaceae</taxon>
        <taxon>Kribbella</taxon>
    </lineage>
</organism>
<dbReference type="PANTHER" id="PTHR24421">
    <property type="entry name" value="NITRATE/NITRITE SENSOR PROTEIN NARX-RELATED"/>
    <property type="match status" value="1"/>
</dbReference>
<keyword evidence="6 12" id="KW-0418">Kinase</keyword>
<feature type="compositionally biased region" description="Low complexity" evidence="9">
    <location>
        <begin position="386"/>
        <end position="402"/>
    </location>
</feature>
<gene>
    <name evidence="12" type="ORF">ACFFGN_26025</name>
</gene>
<name>A0ABV6QV13_9ACTN</name>
<evidence type="ECO:0000256" key="4">
    <source>
        <dbReference type="ARBA" id="ARBA00022679"/>
    </source>
</evidence>
<evidence type="ECO:0000259" key="11">
    <source>
        <dbReference type="Pfam" id="PF07730"/>
    </source>
</evidence>
<keyword evidence="3" id="KW-0597">Phosphoprotein</keyword>
<keyword evidence="5" id="KW-0547">Nucleotide-binding</keyword>
<keyword evidence="13" id="KW-1185">Reference proteome</keyword>
<keyword evidence="4" id="KW-0808">Transferase</keyword>
<dbReference type="InterPro" id="IPR011712">
    <property type="entry name" value="Sig_transdc_His_kin_sub3_dim/P"/>
</dbReference>
<dbReference type="EMBL" id="JBHLTC010000035">
    <property type="protein sequence ID" value="MFC0627557.1"/>
    <property type="molecule type" value="Genomic_DNA"/>
</dbReference>
<dbReference type="Pfam" id="PF07730">
    <property type="entry name" value="HisKA_3"/>
    <property type="match status" value="1"/>
</dbReference>
<dbReference type="CDD" id="cd16917">
    <property type="entry name" value="HATPase_UhpB-NarQ-NarX-like"/>
    <property type="match status" value="1"/>
</dbReference>
<dbReference type="Gene3D" id="3.30.565.10">
    <property type="entry name" value="Histidine kinase-like ATPase, C-terminal domain"/>
    <property type="match status" value="1"/>
</dbReference>
<feature type="transmembrane region" description="Helical" evidence="10">
    <location>
        <begin position="124"/>
        <end position="147"/>
    </location>
</feature>
<evidence type="ECO:0000313" key="13">
    <source>
        <dbReference type="Proteomes" id="UP001589890"/>
    </source>
</evidence>
<keyword evidence="8" id="KW-0902">Two-component regulatory system</keyword>
<dbReference type="PANTHER" id="PTHR24421:SF10">
    <property type="entry name" value="NITRATE_NITRITE SENSOR PROTEIN NARQ"/>
    <property type="match status" value="1"/>
</dbReference>
<evidence type="ECO:0000256" key="3">
    <source>
        <dbReference type="ARBA" id="ARBA00022553"/>
    </source>
</evidence>
<feature type="domain" description="Signal transduction histidine kinase subgroup 3 dimerisation and phosphoacceptor" evidence="11">
    <location>
        <begin position="177"/>
        <end position="242"/>
    </location>
</feature>
<dbReference type="RefSeq" id="WP_380052475.1">
    <property type="nucleotide sequence ID" value="NZ_JBHLTC010000035.1"/>
</dbReference>
<keyword evidence="10" id="KW-0472">Membrane</keyword>
<evidence type="ECO:0000256" key="7">
    <source>
        <dbReference type="ARBA" id="ARBA00022840"/>
    </source>
</evidence>
<dbReference type="InterPro" id="IPR036890">
    <property type="entry name" value="HATPase_C_sf"/>
</dbReference>
<evidence type="ECO:0000256" key="1">
    <source>
        <dbReference type="ARBA" id="ARBA00000085"/>
    </source>
</evidence>
<keyword evidence="7" id="KW-0067">ATP-binding</keyword>
<evidence type="ECO:0000256" key="5">
    <source>
        <dbReference type="ARBA" id="ARBA00022741"/>
    </source>
</evidence>
<dbReference type="Gene3D" id="1.20.5.1930">
    <property type="match status" value="1"/>
</dbReference>
<comment type="caution">
    <text evidence="12">The sequence shown here is derived from an EMBL/GenBank/DDBJ whole genome shotgun (WGS) entry which is preliminary data.</text>
</comment>
<feature type="transmembrane region" description="Helical" evidence="10">
    <location>
        <begin position="21"/>
        <end position="37"/>
    </location>
</feature>
<reference evidence="12 13" key="1">
    <citation type="submission" date="2024-09" db="EMBL/GenBank/DDBJ databases">
        <authorList>
            <person name="Sun Q."/>
            <person name="Mori K."/>
        </authorList>
    </citation>
    <scope>NUCLEOTIDE SEQUENCE [LARGE SCALE GENOMIC DNA]</scope>
    <source>
        <strain evidence="12 13">CGMCC 1.15906</strain>
    </source>
</reference>
<evidence type="ECO:0000256" key="9">
    <source>
        <dbReference type="SAM" id="MobiDB-lite"/>
    </source>
</evidence>
<evidence type="ECO:0000256" key="2">
    <source>
        <dbReference type="ARBA" id="ARBA00012438"/>
    </source>
</evidence>
<dbReference type="EC" id="2.7.13.3" evidence="2"/>
<feature type="transmembrane region" description="Helical" evidence="10">
    <location>
        <begin position="43"/>
        <end position="59"/>
    </location>
</feature>
<sequence length="423" mass="45062">MERLRRWYAWFRRHGPRLRDLIFIGFSLLYTLAQAMSQGGAQSSITFVVGIAASLALWWRRKYPVAVTFVAIVAQATTMVFAPLGFALFTLAIRRRDTVLALTSLAAYAAYVLGYGPENGRNELAVLFVTGPFVVGLWVAAGAYIGARRDLMASLRDRAERAESERELRAEQARLGERARIAQEMHDVLAHKVSLIALHAGGLEVNPGVGPEKVESSAGLIRETARQAMEDLREVLGVLRTDVSADGADLAPVPAATDLSRLVDASRAAGVNVSARIELPAEVPAALGRTVYRIVQESLTNVHKHARGAATEVLVTPERQQIVVRVANLRPVASGALLPGSGAGLVGLRERVNLVGGALMAGPTVDGGWQVEARLPWTPAPPDPSAAPADPTAAQTGPAAAPEHGEAAADRPDETEGENKVAQ</sequence>
<evidence type="ECO:0000313" key="12">
    <source>
        <dbReference type="EMBL" id="MFC0627557.1"/>
    </source>
</evidence>
<accession>A0ABV6QV13</accession>
<evidence type="ECO:0000256" key="10">
    <source>
        <dbReference type="SAM" id="Phobius"/>
    </source>
</evidence>
<dbReference type="GO" id="GO:0016301">
    <property type="term" value="F:kinase activity"/>
    <property type="evidence" value="ECO:0007669"/>
    <property type="project" value="UniProtKB-KW"/>
</dbReference>